<sequence>MNSDDELPDNEEYLNNSLEVEPASQSEIGPCTDDLGVNATGKKRNRDMDLNEIWTVVERGKKRLAVSGDEEGRVRIPTERIEICMTSKEKLPKQIGMARLFKTEGITDVIKIKYVNFYKALIQFSKETSAEKLIQSENLLSRDTNFRKLLRSEFHMEL</sequence>
<name>A0A8S4GDK1_PLUXY</name>
<proteinExistence type="predicted"/>
<comment type="caution">
    <text evidence="1">The sequence shown here is derived from an EMBL/GenBank/DDBJ whole genome shotgun (WGS) entry which is preliminary data.</text>
</comment>
<gene>
    <name evidence="1" type="ORF">PLXY2_LOCUS15237</name>
</gene>
<dbReference type="Proteomes" id="UP000653454">
    <property type="component" value="Unassembled WGS sequence"/>
</dbReference>
<dbReference type="EMBL" id="CAJHNJ030000173">
    <property type="protein sequence ID" value="CAG9136962.1"/>
    <property type="molecule type" value="Genomic_DNA"/>
</dbReference>
<keyword evidence="2" id="KW-1185">Reference proteome</keyword>
<dbReference type="AlphaFoldDB" id="A0A8S4GDK1"/>
<accession>A0A8S4GDK1</accession>
<reference evidence="1" key="1">
    <citation type="submission" date="2020-11" db="EMBL/GenBank/DDBJ databases">
        <authorList>
            <person name="Whiteford S."/>
        </authorList>
    </citation>
    <scope>NUCLEOTIDE SEQUENCE</scope>
</reference>
<evidence type="ECO:0000313" key="1">
    <source>
        <dbReference type="EMBL" id="CAG9136962.1"/>
    </source>
</evidence>
<evidence type="ECO:0000313" key="2">
    <source>
        <dbReference type="Proteomes" id="UP000653454"/>
    </source>
</evidence>
<organism evidence="1 2">
    <name type="scientific">Plutella xylostella</name>
    <name type="common">Diamondback moth</name>
    <name type="synonym">Plutella maculipennis</name>
    <dbReference type="NCBI Taxonomy" id="51655"/>
    <lineage>
        <taxon>Eukaryota</taxon>
        <taxon>Metazoa</taxon>
        <taxon>Ecdysozoa</taxon>
        <taxon>Arthropoda</taxon>
        <taxon>Hexapoda</taxon>
        <taxon>Insecta</taxon>
        <taxon>Pterygota</taxon>
        <taxon>Neoptera</taxon>
        <taxon>Endopterygota</taxon>
        <taxon>Lepidoptera</taxon>
        <taxon>Glossata</taxon>
        <taxon>Ditrysia</taxon>
        <taxon>Yponomeutoidea</taxon>
        <taxon>Plutellidae</taxon>
        <taxon>Plutella</taxon>
    </lineage>
</organism>
<protein>
    <submittedName>
        <fullName evidence="1">(diamondback moth) hypothetical protein</fullName>
    </submittedName>
</protein>